<dbReference type="AlphaFoldDB" id="A0A1E5LCZ2"/>
<evidence type="ECO:0000313" key="1">
    <source>
        <dbReference type="EMBL" id="OEH91958.1"/>
    </source>
</evidence>
<dbReference type="SUPFAM" id="SSF50685">
    <property type="entry name" value="Barwin-like endoglucanases"/>
    <property type="match status" value="1"/>
</dbReference>
<name>A0A1E5LCZ2_9BACI</name>
<evidence type="ECO:0000313" key="2">
    <source>
        <dbReference type="Proteomes" id="UP000095209"/>
    </source>
</evidence>
<dbReference type="InterPro" id="IPR036908">
    <property type="entry name" value="RlpA-like_sf"/>
</dbReference>
<dbReference type="Pfam" id="PF13028">
    <property type="entry name" value="DUF3889"/>
    <property type="match status" value="1"/>
</dbReference>
<protein>
    <recommendedName>
        <fullName evidence="3">DUF3889 domain-containing protein</fullName>
    </recommendedName>
</protein>
<dbReference type="Gene3D" id="2.40.40.10">
    <property type="entry name" value="RlpA-like domain"/>
    <property type="match status" value="1"/>
</dbReference>
<dbReference type="EMBL" id="MJEH01000041">
    <property type="protein sequence ID" value="OEH91958.1"/>
    <property type="molecule type" value="Genomic_DNA"/>
</dbReference>
<comment type="caution">
    <text evidence="1">The sequence shown here is derived from an EMBL/GenBank/DDBJ whole genome shotgun (WGS) entry which is preliminary data.</text>
</comment>
<accession>A0A1E5LCZ2</accession>
<dbReference type="RefSeq" id="WP_069718021.1">
    <property type="nucleotide sequence ID" value="NZ_MJEH01000041.1"/>
</dbReference>
<dbReference type="Gene3D" id="3.10.450.390">
    <property type="entry name" value="Protein of unknown function DUF3889"/>
    <property type="match status" value="1"/>
</dbReference>
<dbReference type="CDD" id="cd22191">
    <property type="entry name" value="DPBB_RlpA_EXP_N-like"/>
    <property type="match status" value="1"/>
</dbReference>
<evidence type="ECO:0008006" key="3">
    <source>
        <dbReference type="Google" id="ProtNLM"/>
    </source>
</evidence>
<sequence length="217" mass="25020">MYPYYPYIHHNGYYHYVAYPYIHNPNYYNYYNDYMQRQQVIQGQATWTEGGPVTKCGIAWSDFLYMTAAVGTNTSYQCGQSLKVKTLSPQLPREIIVTVVDQVESYPANKINLHKKAFEALGVNPSVGIINVEIIPSPILSQEKWGEYLLGITQSAYPGYDVIDYGFVEKKEVAPSRIRETFLFELKSEQKELQIRANVIYNPNTNRVISYSIKEVQ</sequence>
<dbReference type="STRING" id="1305675.BFG57_17510"/>
<dbReference type="OrthoDB" id="2716326at2"/>
<reference evidence="1 2" key="1">
    <citation type="submission" date="2016-08" db="EMBL/GenBank/DDBJ databases">
        <title>Genome of Bacillus solimangrovi GH2-4.</title>
        <authorList>
            <person name="Lim S."/>
            <person name="Kim B.-C."/>
        </authorList>
    </citation>
    <scope>NUCLEOTIDE SEQUENCE [LARGE SCALE GENOMIC DNA]</scope>
    <source>
        <strain evidence="1 2">GH2-4</strain>
    </source>
</reference>
<keyword evidence="2" id="KW-1185">Reference proteome</keyword>
<gene>
    <name evidence="1" type="ORF">BFG57_17510</name>
</gene>
<dbReference type="Proteomes" id="UP000095209">
    <property type="component" value="Unassembled WGS sequence"/>
</dbReference>
<proteinExistence type="predicted"/>
<organism evidence="1 2">
    <name type="scientific">Bacillus solimangrovi</name>
    <dbReference type="NCBI Taxonomy" id="1305675"/>
    <lineage>
        <taxon>Bacteria</taxon>
        <taxon>Bacillati</taxon>
        <taxon>Bacillota</taxon>
        <taxon>Bacilli</taxon>
        <taxon>Bacillales</taxon>
        <taxon>Bacillaceae</taxon>
        <taxon>Bacillus</taxon>
    </lineage>
</organism>
<dbReference type="InterPro" id="IPR024987">
    <property type="entry name" value="DUF3889"/>
</dbReference>